<dbReference type="AlphaFoldDB" id="A0A0F8W0F3"/>
<accession>A0A0F8W0F3</accession>
<name>A0A0F8W0F3_9ZZZZ</name>
<dbReference type="EMBL" id="LAZR01068200">
    <property type="protein sequence ID" value="KKK50083.1"/>
    <property type="molecule type" value="Genomic_DNA"/>
</dbReference>
<sequence length="99" mass="10888">MIPFNQDKLLADKVVALGVGEKDTFRPDMYTLGKFESVRYEADKYVRDWRVAGVCLEKALQIGFMTLAAVVAKAIDDTGNAKSGSLPRALIEAYVEASE</sequence>
<organism evidence="1">
    <name type="scientific">marine sediment metagenome</name>
    <dbReference type="NCBI Taxonomy" id="412755"/>
    <lineage>
        <taxon>unclassified sequences</taxon>
        <taxon>metagenomes</taxon>
        <taxon>ecological metagenomes</taxon>
    </lineage>
</organism>
<reference evidence="1" key="1">
    <citation type="journal article" date="2015" name="Nature">
        <title>Complex archaea that bridge the gap between prokaryotes and eukaryotes.</title>
        <authorList>
            <person name="Spang A."/>
            <person name="Saw J.H."/>
            <person name="Jorgensen S.L."/>
            <person name="Zaremba-Niedzwiedzka K."/>
            <person name="Martijn J."/>
            <person name="Lind A.E."/>
            <person name="van Eijk R."/>
            <person name="Schleper C."/>
            <person name="Guy L."/>
            <person name="Ettema T.J."/>
        </authorList>
    </citation>
    <scope>NUCLEOTIDE SEQUENCE</scope>
</reference>
<protein>
    <submittedName>
        <fullName evidence="1">Uncharacterized protein</fullName>
    </submittedName>
</protein>
<comment type="caution">
    <text evidence="1">The sequence shown here is derived from an EMBL/GenBank/DDBJ whole genome shotgun (WGS) entry which is preliminary data.</text>
</comment>
<gene>
    <name evidence="1" type="ORF">LCGC14_3128560</name>
</gene>
<evidence type="ECO:0000313" key="1">
    <source>
        <dbReference type="EMBL" id="KKK50083.1"/>
    </source>
</evidence>
<proteinExistence type="predicted"/>